<feature type="compositionally biased region" description="Low complexity" evidence="2">
    <location>
        <begin position="364"/>
        <end position="385"/>
    </location>
</feature>
<evidence type="ECO:0000313" key="4">
    <source>
        <dbReference type="Proteomes" id="UP001189429"/>
    </source>
</evidence>
<evidence type="ECO:0000256" key="1">
    <source>
        <dbReference type="ARBA" id="ARBA00008315"/>
    </source>
</evidence>
<sequence length="544" mass="57687">MQLGHHQAMGEVAAVVDKEKPVAFANESLRKAQERSRHFVQGMAQERIGEENKKLIRSMQEIVHRPGQVVRMIHDSENTGHGPWMAAHCNDFYRNRTRQQRRLQEENQALVKRLMAAHSTVNSRAHERDYQQHRTRADRMKKVSGWQQASTQHGKSRTPSRLAASASAPAMPSGYPPPAPRAHARRAAASPLPPLAEQPPGPARTRSQPPQQPPQHLPRAAVHQLQAGALAPDAPADASPGGRSPGRRSSGGRSPRRVRRGMAELPPVMELITGMAEPRDGPRWERRRSSKAWSPSRGSVGRLPAMAAVSSGSNSWRSWRKPSKAHREASGEEHAATGPRMPPDSVAAGAGNAMGARRSGGGRKSLSSSRRTLGESSGDEGAAAGPQSPPDTAQPSSPSGDPAPAAAPENVMATPSSDGRKSMSKPLQTLRELSGDEGVATGPQPALDAAQTFPLDHPGQAAAPRNGSGPQPPLDTGQSSPSEGAVPLAAAGNDVVAAVVASRITEDSVMMASLNTSLTDSDVVSARSISHDSIARRSSDLSIK</sequence>
<evidence type="ECO:0000256" key="2">
    <source>
        <dbReference type="SAM" id="MobiDB-lite"/>
    </source>
</evidence>
<dbReference type="Proteomes" id="UP001189429">
    <property type="component" value="Unassembled WGS sequence"/>
</dbReference>
<feature type="compositionally biased region" description="Basic and acidic residues" evidence="2">
    <location>
        <begin position="325"/>
        <end position="335"/>
    </location>
</feature>
<comment type="caution">
    <text evidence="3">The sequence shown here is derived from an EMBL/GenBank/DDBJ whole genome shotgun (WGS) entry which is preliminary data.</text>
</comment>
<feature type="region of interest" description="Disordered" evidence="2">
    <location>
        <begin position="520"/>
        <end position="544"/>
    </location>
</feature>
<feature type="compositionally biased region" description="Pro residues" evidence="2">
    <location>
        <begin position="191"/>
        <end position="202"/>
    </location>
</feature>
<feature type="compositionally biased region" description="Low complexity" evidence="2">
    <location>
        <begin position="157"/>
        <end position="173"/>
    </location>
</feature>
<dbReference type="EMBL" id="CAUYUJ010013780">
    <property type="protein sequence ID" value="CAK0836745.1"/>
    <property type="molecule type" value="Genomic_DNA"/>
</dbReference>
<feature type="region of interest" description="Disordered" evidence="2">
    <location>
        <begin position="118"/>
        <end position="488"/>
    </location>
</feature>
<reference evidence="3" key="1">
    <citation type="submission" date="2023-10" db="EMBL/GenBank/DDBJ databases">
        <authorList>
            <person name="Chen Y."/>
            <person name="Shah S."/>
            <person name="Dougan E. K."/>
            <person name="Thang M."/>
            <person name="Chan C."/>
        </authorList>
    </citation>
    <scope>NUCLEOTIDE SEQUENCE [LARGE SCALE GENOMIC DNA]</scope>
</reference>
<protein>
    <submittedName>
        <fullName evidence="3">Uncharacterized protein</fullName>
    </submittedName>
</protein>
<feature type="compositionally biased region" description="Low complexity" evidence="2">
    <location>
        <begin position="347"/>
        <end position="357"/>
    </location>
</feature>
<evidence type="ECO:0000313" key="3">
    <source>
        <dbReference type="EMBL" id="CAK0836745.1"/>
    </source>
</evidence>
<feature type="compositionally biased region" description="Basic and acidic residues" evidence="2">
    <location>
        <begin position="529"/>
        <end position="544"/>
    </location>
</feature>
<feature type="compositionally biased region" description="Basic and acidic residues" evidence="2">
    <location>
        <begin position="124"/>
        <end position="141"/>
    </location>
</feature>
<feature type="compositionally biased region" description="Low complexity" evidence="2">
    <location>
        <begin position="393"/>
        <end position="408"/>
    </location>
</feature>
<dbReference type="Pfam" id="PF13879">
    <property type="entry name" value="Hmw_CFAP97"/>
    <property type="match status" value="1"/>
</dbReference>
<keyword evidence="4" id="KW-1185">Reference proteome</keyword>
<comment type="similarity">
    <text evidence="1">Belongs to the CFAP97 family.</text>
</comment>
<feature type="compositionally biased region" description="Low complexity" evidence="2">
    <location>
        <begin position="224"/>
        <end position="253"/>
    </location>
</feature>
<dbReference type="InterPro" id="IPR038791">
    <property type="entry name" value="Cfap97/Hemingway"/>
</dbReference>
<accession>A0ABN9SW51</accession>
<dbReference type="InterPro" id="IPR029488">
    <property type="entry name" value="Hmw/CFAP97"/>
</dbReference>
<dbReference type="PANTHER" id="PTHR23035">
    <property type="entry name" value="CILIA- AND FLAGELLA-ASSOCIATED PROTEIN 97-RELATED"/>
    <property type="match status" value="1"/>
</dbReference>
<name>A0ABN9SW51_9DINO</name>
<gene>
    <name evidence="3" type="ORF">PCOR1329_LOCUS33144</name>
</gene>
<organism evidence="3 4">
    <name type="scientific">Prorocentrum cordatum</name>
    <dbReference type="NCBI Taxonomy" id="2364126"/>
    <lineage>
        <taxon>Eukaryota</taxon>
        <taxon>Sar</taxon>
        <taxon>Alveolata</taxon>
        <taxon>Dinophyceae</taxon>
        <taxon>Prorocentrales</taxon>
        <taxon>Prorocentraceae</taxon>
        <taxon>Prorocentrum</taxon>
    </lineage>
</organism>
<proteinExistence type="inferred from homology"/>